<dbReference type="PANTHER" id="PTHR33828">
    <property type="entry name" value="OS05G0596200 PROTEIN"/>
    <property type="match status" value="1"/>
</dbReference>
<evidence type="ECO:0000313" key="2">
    <source>
        <dbReference type="EMBL" id="SVP94311.1"/>
    </source>
</evidence>
<protein>
    <submittedName>
        <fullName evidence="3">Uncharacterized protein</fullName>
    </submittedName>
</protein>
<dbReference type="EMBL" id="UIVS01000004">
    <property type="protein sequence ID" value="SVP95151.1"/>
    <property type="molecule type" value="Genomic_DNA"/>
</dbReference>
<dbReference type="EMBL" id="UIVT01000004">
    <property type="protein sequence ID" value="SVP94311.1"/>
    <property type="molecule type" value="Genomic_DNA"/>
</dbReference>
<evidence type="ECO:0000313" key="3">
    <source>
        <dbReference type="EMBL" id="SVP95151.1"/>
    </source>
</evidence>
<feature type="compositionally biased region" description="Basic residues" evidence="1">
    <location>
        <begin position="26"/>
        <end position="36"/>
    </location>
</feature>
<sequence>MSDSEEDLSIPQDDSEEEFDLNEGKVKKKANKKTNKPKTNSAKSEKKPRKKKNEENNKKSSKKESKSKAGKSDLKKVKKNNKEKKTTRKSKPKVPKEKTVKIELNSSFSKPGQRYMTPPQGDGTRGFYESLYEENPNSLIAIKFCVEYGIFGGSKHDEVLHKYTQLQKHGHFKGTSGAIKPSAITFLQKLKTN</sequence>
<dbReference type="PANTHER" id="PTHR33828:SF2">
    <property type="entry name" value="NUCLEOLIN"/>
    <property type="match status" value="1"/>
</dbReference>
<dbReference type="AlphaFoldDB" id="A0A3B0NFK5"/>
<feature type="region of interest" description="Disordered" evidence="1">
    <location>
        <begin position="1"/>
        <end position="122"/>
    </location>
</feature>
<feature type="compositionally biased region" description="Basic and acidic residues" evidence="1">
    <location>
        <begin position="52"/>
        <end position="75"/>
    </location>
</feature>
<gene>
    <name evidence="2" type="ORF">TAT_000331300</name>
    <name evidence="3" type="ORF">TAV_000331100</name>
</gene>
<accession>A0A3B0NFK5</accession>
<name>A0A3B0NFK5_THEAN</name>
<feature type="compositionally biased region" description="Basic residues" evidence="1">
    <location>
        <begin position="76"/>
        <end position="93"/>
    </location>
</feature>
<organism evidence="3">
    <name type="scientific">Theileria annulata</name>
    <dbReference type="NCBI Taxonomy" id="5874"/>
    <lineage>
        <taxon>Eukaryota</taxon>
        <taxon>Sar</taxon>
        <taxon>Alveolata</taxon>
        <taxon>Apicomplexa</taxon>
        <taxon>Aconoidasida</taxon>
        <taxon>Piroplasmida</taxon>
        <taxon>Theileriidae</taxon>
        <taxon>Theileria</taxon>
    </lineage>
</organism>
<feature type="compositionally biased region" description="Acidic residues" evidence="1">
    <location>
        <begin position="1"/>
        <end position="21"/>
    </location>
</feature>
<dbReference type="VEuPathDB" id="PiroplasmaDB:TA08095"/>
<reference evidence="3" key="1">
    <citation type="submission" date="2018-07" db="EMBL/GenBank/DDBJ databases">
        <authorList>
            <person name="Quirk P.G."/>
            <person name="Krulwich T.A."/>
        </authorList>
    </citation>
    <scope>NUCLEOTIDE SEQUENCE</scope>
    <source>
        <strain evidence="3">Anand</strain>
    </source>
</reference>
<evidence type="ECO:0000256" key="1">
    <source>
        <dbReference type="SAM" id="MobiDB-lite"/>
    </source>
</evidence>
<proteinExistence type="predicted"/>